<keyword evidence="3" id="KW-0677">Repeat</keyword>
<feature type="region of interest" description="Disordered" evidence="7">
    <location>
        <begin position="93"/>
        <end position="139"/>
    </location>
</feature>
<dbReference type="GO" id="GO:0005654">
    <property type="term" value="C:nucleoplasm"/>
    <property type="evidence" value="ECO:0007669"/>
    <property type="project" value="TreeGrafter"/>
</dbReference>
<comment type="similarity">
    <text evidence="2">Belongs to the NASP family.</text>
</comment>
<reference evidence="10 11" key="2">
    <citation type="submission" date="2018-07" db="EMBL/GenBank/DDBJ databases">
        <title>Draft Genome Assemblies for Five Robust Yarrowia lipolytica Strains Exhibiting High Lipid Production and Pentose Sugar Utilization and Sugar Alcohol Secretion from Undetoxified Lignocellulosic Biomass Hydrolysates.</title>
        <authorList>
            <consortium name="DOE Joint Genome Institute"/>
            <person name="Walker C."/>
            <person name="Ryu S."/>
            <person name="Na H."/>
            <person name="Zane M."/>
            <person name="LaButti K."/>
            <person name="Lipzen A."/>
            <person name="Haridas S."/>
            <person name="Barry K."/>
            <person name="Grigoriev I.V."/>
            <person name="Quarterman J."/>
            <person name="Slininger P."/>
            <person name="Dien B."/>
            <person name="Trinh C.T."/>
        </authorList>
    </citation>
    <scope>NUCLEOTIDE SEQUENCE [LARGE SCALE GENOMIC DNA]</scope>
    <source>
        <strain evidence="10 11">YB392</strain>
    </source>
</reference>
<dbReference type="PROSITE" id="PS50005">
    <property type="entry name" value="TPR"/>
    <property type="match status" value="1"/>
</dbReference>
<feature type="compositionally biased region" description="Acidic residues" evidence="7">
    <location>
        <begin position="95"/>
        <end position="110"/>
    </location>
</feature>
<evidence type="ECO:0000256" key="6">
    <source>
        <dbReference type="PROSITE-ProRule" id="PRU00339"/>
    </source>
</evidence>
<dbReference type="GO" id="GO:0006335">
    <property type="term" value="P:DNA replication-dependent chromatin assembly"/>
    <property type="evidence" value="ECO:0007669"/>
    <property type="project" value="TreeGrafter"/>
</dbReference>
<dbReference type="Pfam" id="PF10516">
    <property type="entry name" value="SHNi-TPR"/>
    <property type="match status" value="1"/>
</dbReference>
<evidence type="ECO:0000313" key="11">
    <source>
        <dbReference type="Proteomes" id="UP000256601"/>
    </source>
</evidence>
<dbReference type="Gene3D" id="1.25.40.10">
    <property type="entry name" value="Tetratricopeptide repeat domain"/>
    <property type="match status" value="1"/>
</dbReference>
<protein>
    <recommendedName>
        <fullName evidence="8">Tetratricopeptide SHNi-TPR domain-containing protein</fullName>
    </recommendedName>
</protein>
<dbReference type="EMBL" id="CP017556">
    <property type="protein sequence ID" value="AOW04529.1"/>
    <property type="molecule type" value="Genomic_DNA"/>
</dbReference>
<organism evidence="9">
    <name type="scientific">Yarrowia lipolytica</name>
    <name type="common">Candida lipolytica</name>
    <dbReference type="NCBI Taxonomy" id="4952"/>
    <lineage>
        <taxon>Eukaryota</taxon>
        <taxon>Fungi</taxon>
        <taxon>Dikarya</taxon>
        <taxon>Ascomycota</taxon>
        <taxon>Saccharomycotina</taxon>
        <taxon>Dipodascomycetes</taxon>
        <taxon>Dipodascales</taxon>
        <taxon>Dipodascales incertae sedis</taxon>
        <taxon>Yarrowia</taxon>
    </lineage>
</organism>
<feature type="compositionally biased region" description="Basic and acidic residues" evidence="7">
    <location>
        <begin position="351"/>
        <end position="371"/>
    </location>
</feature>
<reference evidence="9" key="1">
    <citation type="journal article" date="2016" name="PLoS ONE">
        <title>Sequence Assembly of Yarrowia lipolytica Strain W29/CLIB89 Shows Transposable Element Diversity.</title>
        <authorList>
            <person name="Magnan C."/>
            <person name="Yu J."/>
            <person name="Chang I."/>
            <person name="Jahn E."/>
            <person name="Kanomata Y."/>
            <person name="Wu J."/>
            <person name="Zeller M."/>
            <person name="Oakes M."/>
            <person name="Baldi P."/>
            <person name="Sandmeyer S."/>
        </authorList>
    </citation>
    <scope>NUCLEOTIDE SEQUENCE [LARGE SCALE GENOMIC DNA]</scope>
    <source>
        <strain evidence="9">CLIB89</strain>
    </source>
</reference>
<feature type="compositionally biased region" description="Basic and acidic residues" evidence="7">
    <location>
        <begin position="111"/>
        <end position="121"/>
    </location>
</feature>
<dbReference type="PANTHER" id="PTHR15081">
    <property type="entry name" value="NUCLEAR AUTOANTIGENIC SPERM PROTEIN NASP -RELATED"/>
    <property type="match status" value="1"/>
</dbReference>
<evidence type="ECO:0000313" key="10">
    <source>
        <dbReference type="EMBL" id="RDW24235.1"/>
    </source>
</evidence>
<dbReference type="Proteomes" id="UP000256601">
    <property type="component" value="Unassembled WGS sequence"/>
</dbReference>
<dbReference type="InterPro" id="IPR051730">
    <property type="entry name" value="NASP-like"/>
</dbReference>
<evidence type="ECO:0000256" key="1">
    <source>
        <dbReference type="ARBA" id="ARBA00004123"/>
    </source>
</evidence>
<dbReference type="SUPFAM" id="SSF48452">
    <property type="entry name" value="TPR-like"/>
    <property type="match status" value="1"/>
</dbReference>
<dbReference type="GO" id="GO:0042393">
    <property type="term" value="F:histone binding"/>
    <property type="evidence" value="ECO:0007669"/>
    <property type="project" value="TreeGrafter"/>
</dbReference>
<dbReference type="InterPro" id="IPR019544">
    <property type="entry name" value="Tetratricopeptide_SHNi-TPR_dom"/>
</dbReference>
<keyword evidence="4 6" id="KW-0802">TPR repeat</keyword>
<dbReference type="KEGG" id="yli:2910324"/>
<dbReference type="OMA" id="VAWEILD"/>
<accession>A0A1D8NFW2</accession>
<evidence type="ECO:0000256" key="7">
    <source>
        <dbReference type="SAM" id="MobiDB-lite"/>
    </source>
</evidence>
<evidence type="ECO:0000256" key="5">
    <source>
        <dbReference type="ARBA" id="ARBA00023242"/>
    </source>
</evidence>
<dbReference type="PANTHER" id="PTHR15081:SF1">
    <property type="entry name" value="NUCLEAR AUTOANTIGENIC SPERM PROTEIN"/>
    <property type="match status" value="1"/>
</dbReference>
<dbReference type="InterPro" id="IPR019734">
    <property type="entry name" value="TPR_rpt"/>
</dbReference>
<dbReference type="AlphaFoldDB" id="A0A1D8NFW2"/>
<evidence type="ECO:0000256" key="4">
    <source>
        <dbReference type="ARBA" id="ARBA00022803"/>
    </source>
</evidence>
<dbReference type="GeneID" id="2910324"/>
<dbReference type="GO" id="GO:0034080">
    <property type="term" value="P:CENP-A containing chromatin assembly"/>
    <property type="evidence" value="ECO:0007669"/>
    <property type="project" value="TreeGrafter"/>
</dbReference>
<name>A0A1D8NFW2_YARLL</name>
<evidence type="ECO:0000256" key="2">
    <source>
        <dbReference type="ARBA" id="ARBA00008402"/>
    </source>
</evidence>
<proteinExistence type="inferred from homology"/>
<evidence type="ECO:0000259" key="8">
    <source>
        <dbReference type="Pfam" id="PF10516"/>
    </source>
</evidence>
<feature type="region of interest" description="Disordered" evidence="7">
    <location>
        <begin position="338"/>
        <end position="371"/>
    </location>
</feature>
<feature type="domain" description="Tetratricopeptide SHNi-TPR" evidence="8">
    <location>
        <begin position="177"/>
        <end position="213"/>
    </location>
</feature>
<keyword evidence="5" id="KW-0539">Nucleus</keyword>
<feature type="compositionally biased region" description="Acidic residues" evidence="7">
    <location>
        <begin position="122"/>
        <end position="137"/>
    </location>
</feature>
<dbReference type="Proteomes" id="UP000182444">
    <property type="component" value="Chromosome 1D"/>
</dbReference>
<feature type="repeat" description="TPR" evidence="6">
    <location>
        <begin position="177"/>
        <end position="210"/>
    </location>
</feature>
<comment type="subcellular location">
    <subcellularLocation>
        <location evidence="1">Nucleus</location>
    </subcellularLocation>
</comment>
<dbReference type="VEuPathDB" id="FungiDB:YALI1_D30474g"/>
<dbReference type="InterPro" id="IPR011990">
    <property type="entry name" value="TPR-like_helical_dom_sf"/>
</dbReference>
<evidence type="ECO:0000256" key="3">
    <source>
        <dbReference type="ARBA" id="ARBA00022737"/>
    </source>
</evidence>
<gene>
    <name evidence="10" type="ORF">B0I71DRAFT_134628</name>
    <name evidence="9" type="ORF">YALI1_D30474g</name>
</gene>
<dbReference type="VEuPathDB" id="FungiDB:YALI0_D23573g"/>
<evidence type="ECO:0000313" key="9">
    <source>
        <dbReference type="EMBL" id="AOW04529.1"/>
    </source>
</evidence>
<dbReference type="eggNOG" id="KOG4563">
    <property type="taxonomic scope" value="Eukaryota"/>
</dbReference>
<dbReference type="EMBL" id="KZ859043">
    <property type="protein sequence ID" value="RDW24235.1"/>
    <property type="molecule type" value="Genomic_DNA"/>
</dbReference>
<sequence>MTYSAEIEQLVALGSKAYALKHYESATETLGQACEKYSDETGKEDGHLLFLYGRALFQAGVSSSNVLGGGENPGETTGEEVEVPVKSSGAFQFEEAPEEVEEVEEVEEEVSESKGKEKAEEGDAGEAEEEGEDEEAPQTDFEVAWEVTDLARKLFEDELAEEGVSAERITEIEKQLAEVYDILGEISLESENFNQAVVDLGRSVELKDKHNEFQSTVMSEAHYKYSLALEFCPEDSANKQKAVDQMILAIDSVKKRIAMTGEKDDDLVSDLEIRLKDLKAIAKGQADFDAKKQAVMEGILGNSSDDVVKNIMAAAGVGGSGEKQVNDLSGLAVRKKAPKRVAPVAVEDEQSGEKKAKVEEKAAEETEEKKE</sequence>